<gene>
    <name evidence="3" type="ORF">PF002_g2592</name>
    <name evidence="2" type="ORF">PF010_g2164</name>
</gene>
<dbReference type="EMBL" id="QXFX01000058">
    <property type="protein sequence ID" value="KAE9135160.1"/>
    <property type="molecule type" value="Genomic_DNA"/>
</dbReference>
<evidence type="ECO:0000256" key="1">
    <source>
        <dbReference type="SAM" id="MobiDB-lite"/>
    </source>
</evidence>
<evidence type="ECO:0000313" key="4">
    <source>
        <dbReference type="Proteomes" id="UP000440367"/>
    </source>
</evidence>
<accession>A0A6A4AF73</accession>
<dbReference type="EMBL" id="QXGD01000069">
    <property type="protein sequence ID" value="KAE9254951.1"/>
    <property type="molecule type" value="Genomic_DNA"/>
</dbReference>
<feature type="compositionally biased region" description="Basic and acidic residues" evidence="1">
    <location>
        <begin position="1"/>
        <end position="24"/>
    </location>
</feature>
<feature type="region of interest" description="Disordered" evidence="1">
    <location>
        <begin position="1"/>
        <end position="68"/>
    </location>
</feature>
<reference evidence="3 4" key="1">
    <citation type="submission" date="2018-08" db="EMBL/GenBank/DDBJ databases">
        <title>Genomic investigation of the strawberry pathogen Phytophthora fragariae indicates pathogenicity is determined by transcriptional variation in three key races.</title>
        <authorList>
            <person name="Adams T.M."/>
            <person name="Armitage A.D."/>
            <person name="Sobczyk M.K."/>
            <person name="Bates H.J."/>
            <person name="Dunwell J.M."/>
            <person name="Nellist C.F."/>
            <person name="Harrison R.J."/>
        </authorList>
    </citation>
    <scope>NUCLEOTIDE SEQUENCE [LARGE SCALE GENOMIC DNA]</scope>
    <source>
        <strain evidence="3 4">BC-1</strain>
        <strain evidence="2 5">ONT-3</strain>
    </source>
</reference>
<evidence type="ECO:0000313" key="3">
    <source>
        <dbReference type="EMBL" id="KAE9254951.1"/>
    </source>
</evidence>
<dbReference type="Proteomes" id="UP000440367">
    <property type="component" value="Unassembled WGS sequence"/>
</dbReference>
<dbReference type="Proteomes" id="UP000488956">
    <property type="component" value="Unassembled WGS sequence"/>
</dbReference>
<proteinExistence type="predicted"/>
<name>A0A6A4AF73_9STRA</name>
<evidence type="ECO:0000313" key="5">
    <source>
        <dbReference type="Proteomes" id="UP000488956"/>
    </source>
</evidence>
<evidence type="ECO:0000313" key="2">
    <source>
        <dbReference type="EMBL" id="KAE9135160.1"/>
    </source>
</evidence>
<feature type="compositionally biased region" description="Polar residues" evidence="1">
    <location>
        <begin position="56"/>
        <end position="66"/>
    </location>
</feature>
<sequence length="125" mass="13403">MRDPVDVVRIDDSARPPGEPREVLASEPTHNDAPADQLGARESTGQRGDPEPEVTTDWTSDETTNGRLIRTDEERLDAVVVSVMAGGGPDTAADADWGTTDTAEHLPNEIELTDYAHELASPSPT</sequence>
<dbReference type="AlphaFoldDB" id="A0A6A4AF73"/>
<organism evidence="3 4">
    <name type="scientific">Phytophthora fragariae</name>
    <dbReference type="NCBI Taxonomy" id="53985"/>
    <lineage>
        <taxon>Eukaryota</taxon>
        <taxon>Sar</taxon>
        <taxon>Stramenopiles</taxon>
        <taxon>Oomycota</taxon>
        <taxon>Peronosporomycetes</taxon>
        <taxon>Peronosporales</taxon>
        <taxon>Peronosporaceae</taxon>
        <taxon>Phytophthora</taxon>
    </lineage>
</organism>
<protein>
    <submittedName>
        <fullName evidence="3">Uncharacterized protein</fullName>
    </submittedName>
</protein>
<comment type="caution">
    <text evidence="3">The sequence shown here is derived from an EMBL/GenBank/DDBJ whole genome shotgun (WGS) entry which is preliminary data.</text>
</comment>